<keyword evidence="1" id="KW-0175">Coiled coil</keyword>
<evidence type="ECO:0000256" key="2">
    <source>
        <dbReference type="SAM" id="Phobius"/>
    </source>
</evidence>
<keyword evidence="2" id="KW-0472">Membrane</keyword>
<protein>
    <recommendedName>
        <fullName evidence="4">Cell division protein FtsL</fullName>
    </recommendedName>
</protein>
<feature type="coiled-coil region" evidence="1">
    <location>
        <begin position="35"/>
        <end position="69"/>
    </location>
</feature>
<proteinExistence type="predicted"/>
<dbReference type="Pfam" id="PF04977">
    <property type="entry name" value="DivIC"/>
    <property type="match status" value="1"/>
</dbReference>
<keyword evidence="2" id="KW-0812">Transmembrane</keyword>
<accession>A0A381SS62</accession>
<evidence type="ECO:0000256" key="1">
    <source>
        <dbReference type="SAM" id="Coils"/>
    </source>
</evidence>
<dbReference type="EMBL" id="UINC01003417">
    <property type="protein sequence ID" value="SVA06151.1"/>
    <property type="molecule type" value="Genomic_DNA"/>
</dbReference>
<dbReference type="InterPro" id="IPR007060">
    <property type="entry name" value="FtsL/DivIC"/>
</dbReference>
<dbReference type="PROSITE" id="PS51257">
    <property type="entry name" value="PROKAR_LIPOPROTEIN"/>
    <property type="match status" value="1"/>
</dbReference>
<evidence type="ECO:0000313" key="3">
    <source>
        <dbReference type="EMBL" id="SVA06151.1"/>
    </source>
</evidence>
<organism evidence="3">
    <name type="scientific">marine metagenome</name>
    <dbReference type="NCBI Taxonomy" id="408172"/>
    <lineage>
        <taxon>unclassified sequences</taxon>
        <taxon>metagenomes</taxon>
        <taxon>ecological metagenomes</taxon>
    </lineage>
</organism>
<reference evidence="3" key="1">
    <citation type="submission" date="2018-05" db="EMBL/GenBank/DDBJ databases">
        <authorList>
            <person name="Lanie J.A."/>
            <person name="Ng W.-L."/>
            <person name="Kazmierczak K.M."/>
            <person name="Andrzejewski T.M."/>
            <person name="Davidsen T.M."/>
            <person name="Wayne K.J."/>
            <person name="Tettelin H."/>
            <person name="Glass J.I."/>
            <person name="Rusch D."/>
            <person name="Podicherti R."/>
            <person name="Tsui H.-C.T."/>
            <person name="Winkler M.E."/>
        </authorList>
    </citation>
    <scope>NUCLEOTIDE SEQUENCE</scope>
</reference>
<keyword evidence="2" id="KW-1133">Transmembrane helix</keyword>
<evidence type="ECO:0008006" key="4">
    <source>
        <dbReference type="Google" id="ProtNLM"/>
    </source>
</evidence>
<name>A0A381SS62_9ZZZZ</name>
<sequence>MSKRARDLIQSLIFFISTFGIISCLIFYLWVYTEIDETLLAIEIQNSTAKELQNEVNELQSKIESLSRPDVIARKAREELNMVFTQPETLQIVIDRKMTKIL</sequence>
<gene>
    <name evidence="3" type="ORF">METZ01_LOCUS59005</name>
</gene>
<dbReference type="AlphaFoldDB" id="A0A381SS62"/>
<feature type="transmembrane region" description="Helical" evidence="2">
    <location>
        <begin position="12"/>
        <end position="31"/>
    </location>
</feature>